<dbReference type="Proteomes" id="UP000231843">
    <property type="component" value="Unassembled WGS sequence"/>
</dbReference>
<keyword evidence="2" id="KW-1185">Reference proteome</keyword>
<evidence type="ECO:0000313" key="2">
    <source>
        <dbReference type="Proteomes" id="UP000231843"/>
    </source>
</evidence>
<dbReference type="EMBL" id="NPEA01000004">
    <property type="protein sequence ID" value="PJZ77641.1"/>
    <property type="molecule type" value="Genomic_DNA"/>
</dbReference>
<organism evidence="1 2">
    <name type="scientific">Leptospira neocaledonica</name>
    <dbReference type="NCBI Taxonomy" id="2023192"/>
    <lineage>
        <taxon>Bacteria</taxon>
        <taxon>Pseudomonadati</taxon>
        <taxon>Spirochaetota</taxon>
        <taxon>Spirochaetia</taxon>
        <taxon>Leptospirales</taxon>
        <taxon>Leptospiraceae</taxon>
        <taxon>Leptospira</taxon>
    </lineage>
</organism>
<accession>A0A2N0A061</accession>
<gene>
    <name evidence="1" type="ORF">CH365_08740</name>
</gene>
<comment type="caution">
    <text evidence="1">The sequence shown here is derived from an EMBL/GenBank/DDBJ whole genome shotgun (WGS) entry which is preliminary data.</text>
</comment>
<reference evidence="1 2" key="1">
    <citation type="submission" date="2017-07" db="EMBL/GenBank/DDBJ databases">
        <title>Leptospira spp. isolated from tropical soils.</title>
        <authorList>
            <person name="Thibeaux R."/>
            <person name="Iraola G."/>
            <person name="Ferres I."/>
            <person name="Bierque E."/>
            <person name="Girault D."/>
            <person name="Soupe-Gilbert M.-E."/>
            <person name="Picardeau M."/>
            <person name="Goarant C."/>
        </authorList>
    </citation>
    <scope>NUCLEOTIDE SEQUENCE [LARGE SCALE GENOMIC DNA]</scope>
    <source>
        <strain evidence="1 2">ES4-C-A1</strain>
    </source>
</reference>
<proteinExistence type="predicted"/>
<sequence length="88" mass="10610">MGVGIVPRFPFLELMDLLALPKLLSVSKVDSPVQDKEMQIEQRERYRKKRRVKRPNISFEKPLLWSYSEIVKFRQKDDPILRINKNRR</sequence>
<evidence type="ECO:0000313" key="1">
    <source>
        <dbReference type="EMBL" id="PJZ77641.1"/>
    </source>
</evidence>
<name>A0A2N0A061_9LEPT</name>
<dbReference type="AlphaFoldDB" id="A0A2N0A061"/>
<protein>
    <submittedName>
        <fullName evidence="1">Uncharacterized protein</fullName>
    </submittedName>
</protein>